<evidence type="ECO:0000256" key="1">
    <source>
        <dbReference type="SAM" id="MobiDB-lite"/>
    </source>
</evidence>
<feature type="compositionally biased region" description="Basic residues" evidence="1">
    <location>
        <begin position="122"/>
        <end position="133"/>
    </location>
</feature>
<reference evidence="2 3" key="1">
    <citation type="journal article" date="2021" name="BMC Biol.">
        <title>Horizontally acquired antibacterial genes associated with adaptive radiation of ladybird beetles.</title>
        <authorList>
            <person name="Li H.S."/>
            <person name="Tang X.F."/>
            <person name="Huang Y.H."/>
            <person name="Xu Z.Y."/>
            <person name="Chen M.L."/>
            <person name="Du X.Y."/>
            <person name="Qiu B.Y."/>
            <person name="Chen P.T."/>
            <person name="Zhang W."/>
            <person name="Slipinski A."/>
            <person name="Escalona H.E."/>
            <person name="Waterhouse R.M."/>
            <person name="Zwick A."/>
            <person name="Pang H."/>
        </authorList>
    </citation>
    <scope>NUCLEOTIDE SEQUENCE [LARGE SCALE GENOMIC DNA]</scope>
    <source>
        <strain evidence="2">SYSU2018</strain>
    </source>
</reference>
<feature type="compositionally biased region" description="Polar residues" evidence="1">
    <location>
        <begin position="16"/>
        <end position="26"/>
    </location>
</feature>
<keyword evidence="3" id="KW-1185">Reference proteome</keyword>
<organism evidence="2 3">
    <name type="scientific">Cryptolaemus montrouzieri</name>
    <dbReference type="NCBI Taxonomy" id="559131"/>
    <lineage>
        <taxon>Eukaryota</taxon>
        <taxon>Metazoa</taxon>
        <taxon>Ecdysozoa</taxon>
        <taxon>Arthropoda</taxon>
        <taxon>Hexapoda</taxon>
        <taxon>Insecta</taxon>
        <taxon>Pterygota</taxon>
        <taxon>Neoptera</taxon>
        <taxon>Endopterygota</taxon>
        <taxon>Coleoptera</taxon>
        <taxon>Polyphaga</taxon>
        <taxon>Cucujiformia</taxon>
        <taxon>Coccinelloidea</taxon>
        <taxon>Coccinellidae</taxon>
        <taxon>Scymninae</taxon>
        <taxon>Scymnini</taxon>
        <taxon>Cryptolaemus</taxon>
    </lineage>
</organism>
<feature type="region of interest" description="Disordered" evidence="1">
    <location>
        <begin position="76"/>
        <end position="148"/>
    </location>
</feature>
<feature type="compositionally biased region" description="Polar residues" evidence="1">
    <location>
        <begin position="76"/>
        <end position="89"/>
    </location>
</feature>
<feature type="compositionally biased region" description="Polar residues" evidence="1">
    <location>
        <begin position="111"/>
        <end position="120"/>
    </location>
</feature>
<dbReference type="Proteomes" id="UP001516400">
    <property type="component" value="Unassembled WGS sequence"/>
</dbReference>
<gene>
    <name evidence="2" type="ORF">HHI36_018456</name>
</gene>
<comment type="caution">
    <text evidence="2">The sequence shown here is derived from an EMBL/GenBank/DDBJ whole genome shotgun (WGS) entry which is preliminary data.</text>
</comment>
<feature type="region of interest" description="Disordered" evidence="1">
    <location>
        <begin position="1"/>
        <end position="26"/>
    </location>
</feature>
<name>A0ABD2P070_9CUCU</name>
<dbReference type="EMBL" id="JABFTP020000165">
    <property type="protein sequence ID" value="KAL3284298.1"/>
    <property type="molecule type" value="Genomic_DNA"/>
</dbReference>
<sequence>MRDCPTKPANRMKLIRQQNDPTNPNTLGATFVQLLTKEIVPGNETEPEVIKENVDFTNAENMEENDNNMEYMDKQNATEIENSQESWSSADDREPKIDSYTEEVLNEGIGTDTSISSLMHLNQKKNKNKRRRECKGTSSSEEEKKVAK</sequence>
<proteinExistence type="predicted"/>
<protein>
    <submittedName>
        <fullName evidence="2">Uncharacterized protein</fullName>
    </submittedName>
</protein>
<evidence type="ECO:0000313" key="2">
    <source>
        <dbReference type="EMBL" id="KAL3284298.1"/>
    </source>
</evidence>
<accession>A0ABD2P070</accession>
<dbReference type="AlphaFoldDB" id="A0ABD2P070"/>
<feature type="compositionally biased region" description="Basic and acidic residues" evidence="1">
    <location>
        <begin position="90"/>
        <end position="99"/>
    </location>
</feature>
<evidence type="ECO:0000313" key="3">
    <source>
        <dbReference type="Proteomes" id="UP001516400"/>
    </source>
</evidence>